<gene>
    <name evidence="1" type="ORF">G7Y89_g10059</name>
</gene>
<protein>
    <submittedName>
        <fullName evidence="1">Uncharacterized protein</fullName>
    </submittedName>
</protein>
<proteinExistence type="predicted"/>
<accession>A0A8H4VZ37</accession>
<sequence length="97" mass="11356">MFRTSKFIQSMTTSKGKQIAIDFVSKTDTWERHILAQSIKEEFVQVAEKYKETLKPDTVKIAMKEAEHPSTNDPIEHFSAFELDKDDNVIESKHYYK</sequence>
<organism evidence="1 2">
    <name type="scientific">Cudoniella acicularis</name>
    <dbReference type="NCBI Taxonomy" id="354080"/>
    <lineage>
        <taxon>Eukaryota</taxon>
        <taxon>Fungi</taxon>
        <taxon>Dikarya</taxon>
        <taxon>Ascomycota</taxon>
        <taxon>Pezizomycotina</taxon>
        <taxon>Leotiomycetes</taxon>
        <taxon>Helotiales</taxon>
        <taxon>Tricladiaceae</taxon>
        <taxon>Cudoniella</taxon>
    </lineage>
</organism>
<evidence type="ECO:0000313" key="1">
    <source>
        <dbReference type="EMBL" id="KAF4628093.1"/>
    </source>
</evidence>
<name>A0A8H4VZ37_9HELO</name>
<comment type="caution">
    <text evidence="1">The sequence shown here is derived from an EMBL/GenBank/DDBJ whole genome shotgun (WGS) entry which is preliminary data.</text>
</comment>
<reference evidence="1 2" key="1">
    <citation type="submission" date="2020-03" db="EMBL/GenBank/DDBJ databases">
        <title>Draft Genome Sequence of Cudoniella acicularis.</title>
        <authorList>
            <person name="Buettner E."/>
            <person name="Kellner H."/>
        </authorList>
    </citation>
    <scope>NUCLEOTIDE SEQUENCE [LARGE SCALE GENOMIC DNA]</scope>
    <source>
        <strain evidence="1 2">DSM 108380</strain>
    </source>
</reference>
<dbReference type="AlphaFoldDB" id="A0A8H4VZ37"/>
<dbReference type="Proteomes" id="UP000566819">
    <property type="component" value="Unassembled WGS sequence"/>
</dbReference>
<evidence type="ECO:0000313" key="2">
    <source>
        <dbReference type="Proteomes" id="UP000566819"/>
    </source>
</evidence>
<dbReference type="OrthoDB" id="3430154at2759"/>
<keyword evidence="2" id="KW-1185">Reference proteome</keyword>
<dbReference type="EMBL" id="JAAMPI010000862">
    <property type="protein sequence ID" value="KAF4628093.1"/>
    <property type="molecule type" value="Genomic_DNA"/>
</dbReference>